<keyword evidence="3" id="KW-1185">Reference proteome</keyword>
<protein>
    <recommendedName>
        <fullName evidence="4">Beta-carotene 15,15'-monooxygenase</fullName>
    </recommendedName>
</protein>
<name>A0A223V450_9FLAO</name>
<feature type="transmembrane region" description="Helical" evidence="1">
    <location>
        <begin position="12"/>
        <end position="34"/>
    </location>
</feature>
<evidence type="ECO:0008006" key="4">
    <source>
        <dbReference type="Google" id="ProtNLM"/>
    </source>
</evidence>
<keyword evidence="1" id="KW-0472">Membrane</keyword>
<feature type="transmembrane region" description="Helical" evidence="1">
    <location>
        <begin position="265"/>
        <end position="281"/>
    </location>
</feature>
<keyword evidence="1" id="KW-0812">Transmembrane</keyword>
<accession>A0A223V450</accession>
<dbReference type="RefSeq" id="WP_094996795.1">
    <property type="nucleotide sequence ID" value="NZ_BMJL01000002.1"/>
</dbReference>
<feature type="transmembrane region" description="Helical" evidence="1">
    <location>
        <begin position="240"/>
        <end position="259"/>
    </location>
</feature>
<evidence type="ECO:0000313" key="3">
    <source>
        <dbReference type="Proteomes" id="UP000215244"/>
    </source>
</evidence>
<dbReference type="EMBL" id="CP022957">
    <property type="protein sequence ID" value="ASV30175.1"/>
    <property type="molecule type" value="Genomic_DNA"/>
</dbReference>
<feature type="transmembrane region" description="Helical" evidence="1">
    <location>
        <begin position="75"/>
        <end position="106"/>
    </location>
</feature>
<dbReference type="AlphaFoldDB" id="A0A223V450"/>
<evidence type="ECO:0000256" key="1">
    <source>
        <dbReference type="SAM" id="Phobius"/>
    </source>
</evidence>
<dbReference type="Pfam" id="PF19992">
    <property type="entry name" value="DUF6427"/>
    <property type="match status" value="1"/>
</dbReference>
<dbReference type="Proteomes" id="UP000215244">
    <property type="component" value="Chromosome"/>
</dbReference>
<feature type="transmembrane region" description="Helical" evidence="1">
    <location>
        <begin position="46"/>
        <end position="63"/>
    </location>
</feature>
<keyword evidence="1" id="KW-1133">Transmembrane helix</keyword>
<evidence type="ECO:0000313" key="2">
    <source>
        <dbReference type="EMBL" id="ASV30175.1"/>
    </source>
</evidence>
<sequence length="312" mass="35572">MISSIFGKTKPVNFVILLSFIFFLYSIANVFILGRGLEDLNIFEEIVVLAVLLFSVFIMDFIVKRNKLSKNNSYVILFFTLFLMAFPDTLGDSKSILCSFFVLLAVRRILSIKSLKNIKLKIFDASLWILVASLFYDWGILFMALVVFAILIYEPKNLRNWLVILSSSICFILILIGFLSVFNAVDWIWKHYTFQADFETLLTVQLTSSLKIVIFLILNAFLIVWAFVKLGKSGVGRIIMIRLVVLIFALGLLLNLLVVSKDSNSLIIIFFPSAILATNYVQSIKKEKFREILLIACILVPISIFFGRLLIS</sequence>
<feature type="transmembrane region" description="Helical" evidence="1">
    <location>
        <begin position="160"/>
        <end position="189"/>
    </location>
</feature>
<dbReference type="KEGG" id="marb:CJ263_08045"/>
<feature type="transmembrane region" description="Helical" evidence="1">
    <location>
        <begin position="126"/>
        <end position="153"/>
    </location>
</feature>
<feature type="transmembrane region" description="Helical" evidence="1">
    <location>
        <begin position="293"/>
        <end position="311"/>
    </location>
</feature>
<proteinExistence type="predicted"/>
<reference evidence="2 3" key="1">
    <citation type="submission" date="2017-08" db="EMBL/GenBank/DDBJ databases">
        <title>The complete genome sequence of Maribacter sp. B1, isolated from deep-sea sediment.</title>
        <authorList>
            <person name="Wu Y.-H."/>
            <person name="Cheng H."/>
            <person name="Xu X.-W."/>
        </authorList>
    </citation>
    <scope>NUCLEOTIDE SEQUENCE [LARGE SCALE GENOMIC DNA]</scope>
    <source>
        <strain evidence="2 3">B1</strain>
    </source>
</reference>
<gene>
    <name evidence="2" type="ORF">CJ263_08045</name>
</gene>
<organism evidence="2 3">
    <name type="scientific">Maribacter cobaltidurans</name>
    <dbReference type="NCBI Taxonomy" id="1178778"/>
    <lineage>
        <taxon>Bacteria</taxon>
        <taxon>Pseudomonadati</taxon>
        <taxon>Bacteroidota</taxon>
        <taxon>Flavobacteriia</taxon>
        <taxon>Flavobacteriales</taxon>
        <taxon>Flavobacteriaceae</taxon>
        <taxon>Maribacter</taxon>
    </lineage>
</organism>
<dbReference type="InterPro" id="IPR045625">
    <property type="entry name" value="DUF6427"/>
</dbReference>
<feature type="transmembrane region" description="Helical" evidence="1">
    <location>
        <begin position="209"/>
        <end position="228"/>
    </location>
</feature>
<dbReference type="OrthoDB" id="1439867at2"/>